<feature type="compositionally biased region" description="Polar residues" evidence="1">
    <location>
        <begin position="158"/>
        <end position="168"/>
    </location>
</feature>
<evidence type="ECO:0000313" key="4">
    <source>
        <dbReference type="Proteomes" id="UP000054270"/>
    </source>
</evidence>
<keyword evidence="2" id="KW-1133">Transmembrane helix</keyword>
<dbReference type="EMBL" id="KN817647">
    <property type="protein sequence ID" value="KJA15344.1"/>
    <property type="molecule type" value="Genomic_DNA"/>
</dbReference>
<evidence type="ECO:0000313" key="3">
    <source>
        <dbReference type="EMBL" id="KJA15344.1"/>
    </source>
</evidence>
<evidence type="ECO:0000256" key="1">
    <source>
        <dbReference type="SAM" id="MobiDB-lite"/>
    </source>
</evidence>
<reference evidence="4" key="1">
    <citation type="submission" date="2014-04" db="EMBL/GenBank/DDBJ databases">
        <title>Evolutionary Origins and Diversification of the Mycorrhizal Mutualists.</title>
        <authorList>
            <consortium name="DOE Joint Genome Institute"/>
            <consortium name="Mycorrhizal Genomics Consortium"/>
            <person name="Kohler A."/>
            <person name="Kuo A."/>
            <person name="Nagy L.G."/>
            <person name="Floudas D."/>
            <person name="Copeland A."/>
            <person name="Barry K.W."/>
            <person name="Cichocki N."/>
            <person name="Veneault-Fourrey C."/>
            <person name="LaButti K."/>
            <person name="Lindquist E.A."/>
            <person name="Lipzen A."/>
            <person name="Lundell T."/>
            <person name="Morin E."/>
            <person name="Murat C."/>
            <person name="Riley R."/>
            <person name="Ohm R."/>
            <person name="Sun H."/>
            <person name="Tunlid A."/>
            <person name="Henrissat B."/>
            <person name="Grigoriev I.V."/>
            <person name="Hibbett D.S."/>
            <person name="Martin F."/>
        </authorList>
    </citation>
    <scope>NUCLEOTIDE SEQUENCE [LARGE SCALE GENOMIC DNA]</scope>
    <source>
        <strain evidence="4">FD-334 SS-4</strain>
    </source>
</reference>
<keyword evidence="2" id="KW-0472">Membrane</keyword>
<sequence>MGNGSDYGPVQAFPVTAAHSLARHEWSFTIVAARASQNDAPSPRSTASAHRYAQDPRALHRHGVCVTTVEVPLSRRLPGLIAGAVFNLGGPCGVTVCPPTSLRSAWERRRVTPYFLRPLFSIRLVNISATVLVMSFYMTPLTLDIFRNRSKLVHPSSRRYTPCSSNAFQPARRPQR</sequence>
<feature type="transmembrane region" description="Helical" evidence="2">
    <location>
        <begin position="114"/>
        <end position="138"/>
    </location>
</feature>
<dbReference type="AlphaFoldDB" id="A0A0D2N8C4"/>
<keyword evidence="4" id="KW-1185">Reference proteome</keyword>
<feature type="region of interest" description="Disordered" evidence="1">
    <location>
        <begin position="156"/>
        <end position="176"/>
    </location>
</feature>
<dbReference type="Proteomes" id="UP000054270">
    <property type="component" value="Unassembled WGS sequence"/>
</dbReference>
<keyword evidence="2" id="KW-0812">Transmembrane</keyword>
<accession>A0A0D2N8C4</accession>
<proteinExistence type="predicted"/>
<evidence type="ECO:0000256" key="2">
    <source>
        <dbReference type="SAM" id="Phobius"/>
    </source>
</evidence>
<protein>
    <submittedName>
        <fullName evidence="3">Uncharacterized protein</fullName>
    </submittedName>
</protein>
<name>A0A0D2N8C4_HYPSF</name>
<organism evidence="3 4">
    <name type="scientific">Hypholoma sublateritium (strain FD-334 SS-4)</name>
    <dbReference type="NCBI Taxonomy" id="945553"/>
    <lineage>
        <taxon>Eukaryota</taxon>
        <taxon>Fungi</taxon>
        <taxon>Dikarya</taxon>
        <taxon>Basidiomycota</taxon>
        <taxon>Agaricomycotina</taxon>
        <taxon>Agaricomycetes</taxon>
        <taxon>Agaricomycetidae</taxon>
        <taxon>Agaricales</taxon>
        <taxon>Agaricineae</taxon>
        <taxon>Strophariaceae</taxon>
        <taxon>Hypholoma</taxon>
    </lineage>
</organism>
<gene>
    <name evidence="3" type="ORF">HYPSUDRAFT_207941</name>
</gene>